<evidence type="ECO:0000256" key="8">
    <source>
        <dbReference type="SAM" id="MobiDB-lite"/>
    </source>
</evidence>
<organism evidence="11">
    <name type="scientific">Rhipicephalus appendiculatus</name>
    <name type="common">Brown ear tick</name>
    <dbReference type="NCBI Taxonomy" id="34631"/>
    <lineage>
        <taxon>Eukaryota</taxon>
        <taxon>Metazoa</taxon>
        <taxon>Ecdysozoa</taxon>
        <taxon>Arthropoda</taxon>
        <taxon>Chelicerata</taxon>
        <taxon>Arachnida</taxon>
        <taxon>Acari</taxon>
        <taxon>Parasitiformes</taxon>
        <taxon>Ixodida</taxon>
        <taxon>Ixodoidea</taxon>
        <taxon>Ixodidae</taxon>
        <taxon>Rhipicephalinae</taxon>
        <taxon>Rhipicephalus</taxon>
        <taxon>Rhipicephalus</taxon>
    </lineage>
</organism>
<evidence type="ECO:0000259" key="10">
    <source>
        <dbReference type="Pfam" id="PF25179"/>
    </source>
</evidence>
<evidence type="ECO:0000256" key="5">
    <source>
        <dbReference type="ARBA" id="ARBA00022989"/>
    </source>
</evidence>
<keyword evidence="3 7" id="KW-0812">Transmembrane</keyword>
<dbReference type="InterPro" id="IPR057433">
    <property type="entry name" value="LMF1/2_C"/>
</dbReference>
<dbReference type="PANTHER" id="PTHR14463:SF10">
    <property type="entry name" value="LIPASE MATURATION FACTOR 1"/>
    <property type="match status" value="1"/>
</dbReference>
<evidence type="ECO:0000256" key="2">
    <source>
        <dbReference type="ARBA" id="ARBA00005512"/>
    </source>
</evidence>
<dbReference type="InterPro" id="IPR009613">
    <property type="entry name" value="LMF"/>
</dbReference>
<accession>A0A131Z6G6</accession>
<feature type="domain" description="Lipase maturation factor 1/2 N-terminal" evidence="9">
    <location>
        <begin position="182"/>
        <end position="342"/>
    </location>
</feature>
<feature type="compositionally biased region" description="Basic and acidic residues" evidence="8">
    <location>
        <begin position="20"/>
        <end position="43"/>
    </location>
</feature>
<evidence type="ECO:0000259" key="9">
    <source>
        <dbReference type="Pfam" id="PF06762"/>
    </source>
</evidence>
<evidence type="ECO:0000256" key="6">
    <source>
        <dbReference type="ARBA" id="ARBA00023136"/>
    </source>
</evidence>
<evidence type="ECO:0000256" key="3">
    <source>
        <dbReference type="ARBA" id="ARBA00022692"/>
    </source>
</evidence>
<dbReference type="PANTHER" id="PTHR14463">
    <property type="entry name" value="LIPASE MATURATION FACTOR"/>
    <property type="match status" value="1"/>
</dbReference>
<sequence>MARFRKNPDQSPESRTVSPCDRRDVPKDARDPDIGERRDEGPKKSSPLVLDAVKMHSLLKNHYWLTRIVFLRSLGFVYAVAFLVALNQNKHLVGKQGLLPAHHYMERIKAIYKGLHSETLLRVPTIMWLYEYVDVDTLLDCIASVGTVLALGITVTGAANAVSLFLLWVLYHSLVNVGQLWYSFGWESQLLETGFLAIFFCPIWTWKQLPRDTPPPPVVVWGYRWLLFRIMLGAGLIKVRGDRCWWELTCMMHHYETQPVPNPLSYYLHQTPPFVHKLEVLGNHIIELVVPWFMFLTRPFRIACGIIQISFQVILIMSGNLSFLNWLTILPSIPYFDDAMLKWMFSKKTSNQVALLAKEAGEGKVKHSKGRKATNMALALCLGFLSIPVVVNLVSPNQQMNTSFEPLRLVNTYGAFGSITKSRKEVIIQGTHSLDPHNSSAVWEEYEFFCKPGNVFRRPCVISPYHYRLDWLMWFAGFQDYQSHPWLFHLVAKLLVNDKNVSKIILKNPFMNREPPRYIRAEHYRYRYAPVGSSQAKAGQWWIRARVGSYMYPVSLSSLKPLLKNFGWEIPSM</sequence>
<dbReference type="EMBL" id="GEDV01002165">
    <property type="protein sequence ID" value="JAP86392.1"/>
    <property type="molecule type" value="Transcribed_RNA"/>
</dbReference>
<evidence type="ECO:0000256" key="1">
    <source>
        <dbReference type="ARBA" id="ARBA00004477"/>
    </source>
</evidence>
<feature type="transmembrane region" description="Helical" evidence="7">
    <location>
        <begin position="323"/>
        <end position="341"/>
    </location>
</feature>
<dbReference type="Pfam" id="PF25179">
    <property type="entry name" value="LMF1_C"/>
    <property type="match status" value="1"/>
</dbReference>
<reference evidence="11" key="1">
    <citation type="journal article" date="2016" name="Ticks Tick Borne Dis.">
        <title>De novo assembly and annotation of the salivary gland transcriptome of Rhipicephalus appendiculatus male and female ticks during blood feeding.</title>
        <authorList>
            <person name="de Castro M.H."/>
            <person name="de Klerk D."/>
            <person name="Pienaar R."/>
            <person name="Latif A.A."/>
            <person name="Rees D.J."/>
            <person name="Mans B.J."/>
        </authorList>
    </citation>
    <scope>NUCLEOTIDE SEQUENCE</scope>
    <source>
        <tissue evidence="11">Salivary glands</tissue>
    </source>
</reference>
<feature type="transmembrane region" description="Helical" evidence="7">
    <location>
        <begin position="218"/>
        <end position="237"/>
    </location>
</feature>
<dbReference type="GO" id="GO:0005789">
    <property type="term" value="C:endoplasmic reticulum membrane"/>
    <property type="evidence" value="ECO:0007669"/>
    <property type="project" value="UniProtKB-SubCell"/>
</dbReference>
<evidence type="ECO:0000256" key="7">
    <source>
        <dbReference type="RuleBase" id="RU361229"/>
    </source>
</evidence>
<feature type="transmembrane region" description="Helical" evidence="7">
    <location>
        <begin position="376"/>
        <end position="394"/>
    </location>
</feature>
<feature type="region of interest" description="Disordered" evidence="8">
    <location>
        <begin position="1"/>
        <end position="45"/>
    </location>
</feature>
<feature type="transmembrane region" description="Helical" evidence="7">
    <location>
        <begin position="64"/>
        <end position="86"/>
    </location>
</feature>
<keyword evidence="4 7" id="KW-0256">Endoplasmic reticulum</keyword>
<comment type="function">
    <text evidence="7">Involved in the maturation of specific proteins in the endoplasmic reticulum.</text>
</comment>
<feature type="transmembrane region" description="Helical" evidence="7">
    <location>
        <begin position="142"/>
        <end position="170"/>
    </location>
</feature>
<dbReference type="AlphaFoldDB" id="A0A131Z6G6"/>
<evidence type="ECO:0000256" key="4">
    <source>
        <dbReference type="ARBA" id="ARBA00022824"/>
    </source>
</evidence>
<comment type="similarity">
    <text evidence="2 7">Belongs to the lipase maturation factor family.</text>
</comment>
<dbReference type="GO" id="GO:0051604">
    <property type="term" value="P:protein maturation"/>
    <property type="evidence" value="ECO:0007669"/>
    <property type="project" value="InterPro"/>
</dbReference>
<keyword evidence="6 7" id="KW-0472">Membrane</keyword>
<feature type="domain" description="Lipase maturation factor 1/2 C-terminal" evidence="10">
    <location>
        <begin position="409"/>
        <end position="551"/>
    </location>
</feature>
<evidence type="ECO:0000313" key="11">
    <source>
        <dbReference type="EMBL" id="JAP86392.1"/>
    </source>
</evidence>
<keyword evidence="5 7" id="KW-1133">Transmembrane helix</keyword>
<dbReference type="InterPro" id="IPR057434">
    <property type="entry name" value="LMF1/2_N"/>
</dbReference>
<name>A0A131Z6G6_RHIAP</name>
<protein>
    <recommendedName>
        <fullName evidence="7">Lipase maturation factor</fullName>
    </recommendedName>
</protein>
<comment type="subcellular location">
    <subcellularLocation>
        <location evidence="1 7">Endoplasmic reticulum membrane</location>
        <topology evidence="1 7">Multi-pass membrane protein</topology>
    </subcellularLocation>
</comment>
<proteinExistence type="inferred from homology"/>
<dbReference type="Pfam" id="PF06762">
    <property type="entry name" value="LMF1"/>
    <property type="match status" value="1"/>
</dbReference>
<feature type="transmembrane region" description="Helical" evidence="7">
    <location>
        <begin position="190"/>
        <end position="206"/>
    </location>
</feature>